<name>A0A3P6R961_DIBLA</name>
<proteinExistence type="predicted"/>
<dbReference type="AlphaFoldDB" id="A0A3P6R961"/>
<dbReference type="Proteomes" id="UP000281553">
    <property type="component" value="Unassembled WGS sequence"/>
</dbReference>
<evidence type="ECO:0000313" key="2">
    <source>
        <dbReference type="Proteomes" id="UP000281553"/>
    </source>
</evidence>
<dbReference type="EMBL" id="UYRU01007553">
    <property type="protein sequence ID" value="VDK41214.1"/>
    <property type="molecule type" value="Genomic_DNA"/>
</dbReference>
<protein>
    <submittedName>
        <fullName evidence="1">Uncharacterized protein</fullName>
    </submittedName>
</protein>
<sequence>MPPLAPSRIAEMTLRNLPSQQVVCKLTVTNPSDRPVLLQPLLLDALLPGEVDVDEMDLALKKLIPDFVKLMDSPFESNHYLSQVGPPPLSVTPKCFHEPRVIRSACHFPSHDSVYMPVVTEYAPCDLSDIIRANIRKRRHTPYGDGYNRGMAHFHPIHFS</sequence>
<evidence type="ECO:0000313" key="1">
    <source>
        <dbReference type="EMBL" id="VDK41214.1"/>
    </source>
</evidence>
<reference evidence="1 2" key="1">
    <citation type="submission" date="2018-11" db="EMBL/GenBank/DDBJ databases">
        <authorList>
            <consortium name="Pathogen Informatics"/>
        </authorList>
    </citation>
    <scope>NUCLEOTIDE SEQUENCE [LARGE SCALE GENOMIC DNA]</scope>
</reference>
<organism evidence="1 2">
    <name type="scientific">Dibothriocephalus latus</name>
    <name type="common">Fish tapeworm</name>
    <name type="synonym">Diphyllobothrium latum</name>
    <dbReference type="NCBI Taxonomy" id="60516"/>
    <lineage>
        <taxon>Eukaryota</taxon>
        <taxon>Metazoa</taxon>
        <taxon>Spiralia</taxon>
        <taxon>Lophotrochozoa</taxon>
        <taxon>Platyhelminthes</taxon>
        <taxon>Cestoda</taxon>
        <taxon>Eucestoda</taxon>
        <taxon>Diphyllobothriidea</taxon>
        <taxon>Diphyllobothriidae</taxon>
        <taxon>Dibothriocephalus</taxon>
    </lineage>
</organism>
<accession>A0A3P6R961</accession>
<gene>
    <name evidence="1" type="ORF">DILT_LOCUS1218</name>
</gene>
<keyword evidence="2" id="KW-1185">Reference proteome</keyword>